<reference evidence="2 3" key="1">
    <citation type="submission" date="2018-11" db="EMBL/GenBank/DDBJ databases">
        <title>Genome sequencing of Lachnoanaerobaculum sp. KCOM 2030 (= ChDC B114).</title>
        <authorList>
            <person name="Kook J.-K."/>
            <person name="Park S.-N."/>
            <person name="Lim Y.K."/>
        </authorList>
    </citation>
    <scope>NUCLEOTIDE SEQUENCE [LARGE SCALE GENOMIC DNA]</scope>
    <source>
        <strain evidence="2 3">KCOM 2030</strain>
    </source>
</reference>
<organism evidence="2 3">
    <name type="scientific">Lachnoanaerobaculum gingivalis</name>
    <dbReference type="NCBI Taxonomy" id="2490855"/>
    <lineage>
        <taxon>Bacteria</taxon>
        <taxon>Bacillati</taxon>
        <taxon>Bacillota</taxon>
        <taxon>Clostridia</taxon>
        <taxon>Lachnospirales</taxon>
        <taxon>Lachnospiraceae</taxon>
        <taxon>Lachnoanaerobaculum</taxon>
    </lineage>
</organism>
<dbReference type="PANTHER" id="PTHR38743">
    <property type="entry name" value="SIMILAR TO GLYOXYLASE I FAMILY PROTEIN"/>
    <property type="match status" value="1"/>
</dbReference>
<evidence type="ECO:0000313" key="2">
    <source>
        <dbReference type="EMBL" id="RRJ24717.1"/>
    </source>
</evidence>
<dbReference type="PANTHER" id="PTHR38743:SF2">
    <property type="entry name" value="DUF2185 DOMAIN-CONTAINING PROTEIN"/>
    <property type="match status" value="1"/>
</dbReference>
<dbReference type="RefSeq" id="WP_128674629.1">
    <property type="nucleotide sequence ID" value="NZ_RRCO01000005.1"/>
</dbReference>
<dbReference type="Proteomes" id="UP000272490">
    <property type="component" value="Unassembled WGS sequence"/>
</dbReference>
<protein>
    <submittedName>
        <fullName evidence="2">DUF2185 domain-containing protein</fullName>
    </submittedName>
</protein>
<feature type="domain" description="Immunity protein Imm33" evidence="1">
    <location>
        <begin position="24"/>
        <end position="108"/>
    </location>
</feature>
<dbReference type="InterPro" id="IPR018689">
    <property type="entry name" value="Imm33_dom"/>
</dbReference>
<evidence type="ECO:0000313" key="3">
    <source>
        <dbReference type="Proteomes" id="UP000272490"/>
    </source>
</evidence>
<sequence>MNKKCRIKPEDLKNLFHTDGPEGCIASDRIMVEGRKVGYMYREYADRKEDSGWRFTAGDENEEYMSNAENAGVYTLNAVANIDMDIIPFLNSPVGSGFFRDENGKLVKDDFNIIARQEIDEILYEYKIENSEDYENRDPEELAEIYENIKTVQENHDLSDDDVEELLKSIFSDYDES</sequence>
<name>A0A3P3QTY5_9FIRM</name>
<dbReference type="Pfam" id="PF09951">
    <property type="entry name" value="Imm33"/>
    <property type="match status" value="1"/>
</dbReference>
<dbReference type="EMBL" id="RRCO01000005">
    <property type="protein sequence ID" value="RRJ24717.1"/>
    <property type="molecule type" value="Genomic_DNA"/>
</dbReference>
<dbReference type="OrthoDB" id="4827574at2"/>
<accession>A0A3P3QTY5</accession>
<gene>
    <name evidence="2" type="ORF">EHV10_10585</name>
</gene>
<proteinExistence type="predicted"/>
<evidence type="ECO:0000259" key="1">
    <source>
        <dbReference type="Pfam" id="PF09951"/>
    </source>
</evidence>
<keyword evidence="3" id="KW-1185">Reference proteome</keyword>
<dbReference type="AlphaFoldDB" id="A0A3P3QTY5"/>
<comment type="caution">
    <text evidence="2">The sequence shown here is derived from an EMBL/GenBank/DDBJ whole genome shotgun (WGS) entry which is preliminary data.</text>
</comment>